<evidence type="ECO:0000259" key="10">
    <source>
        <dbReference type="PROSITE" id="PS52002"/>
    </source>
</evidence>
<dbReference type="GeneID" id="14908558"/>
<dbReference type="SUPFAM" id="SSF50182">
    <property type="entry name" value="Sm-like ribonucleoproteins"/>
    <property type="match status" value="1"/>
</dbReference>
<dbReference type="STRING" id="857967.G0QQW2"/>
<evidence type="ECO:0000256" key="2">
    <source>
        <dbReference type="ARBA" id="ARBA00006850"/>
    </source>
</evidence>
<evidence type="ECO:0000313" key="11">
    <source>
        <dbReference type="EMBL" id="EGR32392.1"/>
    </source>
</evidence>
<dbReference type="SMART" id="SM00651">
    <property type="entry name" value="Sm"/>
    <property type="match status" value="1"/>
</dbReference>
<dbReference type="PANTHER" id="PTHR20971:SF0">
    <property type="entry name" value="U6 SNRNA-ASSOCIATED SM-LIKE PROTEIN LSM5"/>
    <property type="match status" value="1"/>
</dbReference>
<evidence type="ECO:0000256" key="8">
    <source>
        <dbReference type="ARBA" id="ARBA00023274"/>
    </source>
</evidence>
<feature type="domain" description="Sm" evidence="10">
    <location>
        <begin position="7"/>
        <end position="82"/>
    </location>
</feature>
<keyword evidence="12" id="KW-1185">Reference proteome</keyword>
<sequence>SGNDTILPLELIDKCIGHKIWILLKNNKEVVGTLRGFDDFFNMVLDEAKEYQFQNGIKNQTNIDSILLNGAHITLIVPGGEPI</sequence>
<keyword evidence="3 9" id="KW-0507">mRNA processing</keyword>
<dbReference type="GO" id="GO:1990726">
    <property type="term" value="C:Lsm1-7-Pat1 complex"/>
    <property type="evidence" value="ECO:0007669"/>
    <property type="project" value="TreeGrafter"/>
</dbReference>
<evidence type="ECO:0000256" key="7">
    <source>
        <dbReference type="ARBA" id="ARBA00023242"/>
    </source>
</evidence>
<evidence type="ECO:0000256" key="6">
    <source>
        <dbReference type="ARBA" id="ARBA00023187"/>
    </source>
</evidence>
<keyword evidence="8 9" id="KW-0687">Ribonucleoprotein</keyword>
<dbReference type="GO" id="GO:0005681">
    <property type="term" value="C:spliceosomal complex"/>
    <property type="evidence" value="ECO:0007669"/>
    <property type="project" value="UniProtKB-KW"/>
</dbReference>
<dbReference type="Proteomes" id="UP000008983">
    <property type="component" value="Unassembled WGS sequence"/>
</dbReference>
<keyword evidence="4 9" id="KW-0747">Spliceosome</keyword>
<dbReference type="GO" id="GO:0000398">
    <property type="term" value="P:mRNA splicing, via spliceosome"/>
    <property type="evidence" value="ECO:0007669"/>
    <property type="project" value="TreeGrafter"/>
</dbReference>
<dbReference type="CDD" id="cd01732">
    <property type="entry name" value="LSm5"/>
    <property type="match status" value="1"/>
</dbReference>
<proteinExistence type="inferred from homology"/>
<organism evidence="11 12">
    <name type="scientific">Ichthyophthirius multifiliis</name>
    <name type="common">White spot disease agent</name>
    <name type="synonym">Ich</name>
    <dbReference type="NCBI Taxonomy" id="5932"/>
    <lineage>
        <taxon>Eukaryota</taxon>
        <taxon>Sar</taxon>
        <taxon>Alveolata</taxon>
        <taxon>Ciliophora</taxon>
        <taxon>Intramacronucleata</taxon>
        <taxon>Oligohymenophorea</taxon>
        <taxon>Hymenostomatida</taxon>
        <taxon>Ophryoglenina</taxon>
        <taxon>Ichthyophthirius</taxon>
    </lineage>
</organism>
<gene>
    <name evidence="9" type="primary">LSM5</name>
    <name evidence="11" type="ORF">IMG5_084910</name>
</gene>
<dbReference type="GO" id="GO:0003723">
    <property type="term" value="F:RNA binding"/>
    <property type="evidence" value="ECO:0007669"/>
    <property type="project" value="UniProtKB-KW"/>
</dbReference>
<evidence type="ECO:0000256" key="3">
    <source>
        <dbReference type="ARBA" id="ARBA00022664"/>
    </source>
</evidence>
<dbReference type="Gene3D" id="2.30.30.100">
    <property type="match status" value="1"/>
</dbReference>
<keyword evidence="5 9" id="KW-0694">RNA-binding</keyword>
<dbReference type="InterPro" id="IPR001163">
    <property type="entry name" value="Sm_dom_euk/arc"/>
</dbReference>
<dbReference type="eggNOG" id="KOG1775">
    <property type="taxonomic scope" value="Eukaryota"/>
</dbReference>
<feature type="non-terminal residue" evidence="11">
    <location>
        <position position="1"/>
    </location>
</feature>
<dbReference type="Pfam" id="PF01423">
    <property type="entry name" value="LSM"/>
    <property type="match status" value="1"/>
</dbReference>
<comment type="function">
    <text evidence="9">Plays a role in U6 snRNP assembly and function. Binds to the 3' end of U6 snRNA.</text>
</comment>
<dbReference type="RefSeq" id="XP_004035878.1">
    <property type="nucleotide sequence ID" value="XM_004035830.1"/>
</dbReference>
<comment type="similarity">
    <text evidence="2 9">Belongs to the snRNP Sm proteins family.</text>
</comment>
<dbReference type="GO" id="GO:0005688">
    <property type="term" value="C:U6 snRNP"/>
    <property type="evidence" value="ECO:0007669"/>
    <property type="project" value="TreeGrafter"/>
</dbReference>
<dbReference type="InterPro" id="IPR047575">
    <property type="entry name" value="Sm"/>
</dbReference>
<dbReference type="OrthoDB" id="429711at2759"/>
<comment type="subunit">
    <text evidence="9">LSm subunits form a heteromer with a doughnut shape.</text>
</comment>
<dbReference type="GO" id="GO:0046540">
    <property type="term" value="C:U4/U6 x U5 tri-snRNP complex"/>
    <property type="evidence" value="ECO:0007669"/>
    <property type="project" value="TreeGrafter"/>
</dbReference>
<evidence type="ECO:0000256" key="1">
    <source>
        <dbReference type="ARBA" id="ARBA00004123"/>
    </source>
</evidence>
<dbReference type="PANTHER" id="PTHR20971">
    <property type="entry name" value="U6 SNRNA-ASSOCIATED PROTEIN"/>
    <property type="match status" value="1"/>
</dbReference>
<evidence type="ECO:0000313" key="12">
    <source>
        <dbReference type="Proteomes" id="UP000008983"/>
    </source>
</evidence>
<evidence type="ECO:0000256" key="4">
    <source>
        <dbReference type="ARBA" id="ARBA00022728"/>
    </source>
</evidence>
<evidence type="ECO:0000256" key="9">
    <source>
        <dbReference type="RuleBase" id="RU365055"/>
    </source>
</evidence>
<dbReference type="FunCoup" id="G0QQW2">
    <property type="interactions" value="354"/>
</dbReference>
<dbReference type="InParanoid" id="G0QQW2"/>
<dbReference type="PROSITE" id="PS52002">
    <property type="entry name" value="SM"/>
    <property type="match status" value="1"/>
</dbReference>
<dbReference type="InterPro" id="IPR010920">
    <property type="entry name" value="LSM_dom_sf"/>
</dbReference>
<dbReference type="FunFam" id="2.30.30.100:FF:000041">
    <property type="entry name" value="U6 snRNA-associated Sm-like protein LSm5"/>
    <property type="match status" value="1"/>
</dbReference>
<comment type="subcellular location">
    <subcellularLocation>
        <location evidence="1 9">Nucleus</location>
    </subcellularLocation>
</comment>
<keyword evidence="7 9" id="KW-0539">Nucleus</keyword>
<dbReference type="OMA" id="YETTPQG"/>
<reference evidence="11 12" key="1">
    <citation type="submission" date="2011-07" db="EMBL/GenBank/DDBJ databases">
        <authorList>
            <person name="Coyne R."/>
            <person name="Brami D."/>
            <person name="Johnson J."/>
            <person name="Hostetler J."/>
            <person name="Hannick L."/>
            <person name="Clark T."/>
            <person name="Cassidy-Hanley D."/>
            <person name="Inman J."/>
        </authorList>
    </citation>
    <scope>NUCLEOTIDE SEQUENCE [LARGE SCALE GENOMIC DNA]</scope>
    <source>
        <strain evidence="11 12">G5</strain>
    </source>
</reference>
<accession>G0QQW2</accession>
<name>G0QQW2_ICHMU</name>
<protein>
    <recommendedName>
        <fullName evidence="9">U6 snRNA-associated Sm-like protein LSm5</fullName>
    </recommendedName>
</protein>
<dbReference type="EMBL" id="GL983687">
    <property type="protein sequence ID" value="EGR32392.1"/>
    <property type="molecule type" value="Genomic_DNA"/>
</dbReference>
<dbReference type="AlphaFoldDB" id="G0QQW2"/>
<dbReference type="InterPro" id="IPR033871">
    <property type="entry name" value="LSm5"/>
</dbReference>
<evidence type="ECO:0000256" key="5">
    <source>
        <dbReference type="ARBA" id="ARBA00022884"/>
    </source>
</evidence>
<keyword evidence="6 9" id="KW-0508">mRNA splicing</keyword>